<dbReference type="PROSITE" id="PS00775">
    <property type="entry name" value="GLYCOSYL_HYDROL_F3"/>
    <property type="match status" value="1"/>
</dbReference>
<comment type="catalytic activity">
    <reaction evidence="1">
        <text>Hydrolysis of terminal, non-reducing beta-D-glucosyl residues with release of beta-D-glucose.</text>
        <dbReference type="EC" id="3.2.1.21"/>
    </reaction>
</comment>
<dbReference type="Pfam" id="PF14310">
    <property type="entry name" value="Fn3-like"/>
    <property type="match status" value="1"/>
</dbReference>
<dbReference type="InterPro" id="IPR026891">
    <property type="entry name" value="Fn3-like"/>
</dbReference>
<evidence type="ECO:0000256" key="4">
    <source>
        <dbReference type="ARBA" id="ARBA00022729"/>
    </source>
</evidence>
<evidence type="ECO:0000313" key="11">
    <source>
        <dbReference type="Proteomes" id="UP000663637"/>
    </source>
</evidence>
<keyword evidence="11" id="KW-1185">Reference proteome</keyword>
<dbReference type="InterPro" id="IPR013783">
    <property type="entry name" value="Ig-like_fold"/>
</dbReference>
<protein>
    <recommendedName>
        <fullName evidence="3">beta-glucosidase</fullName>
        <ecNumber evidence="3">3.2.1.21</ecNumber>
    </recommendedName>
</protein>
<proteinExistence type="inferred from homology"/>
<dbReference type="PRINTS" id="PR00133">
    <property type="entry name" value="GLHYDRLASE3"/>
</dbReference>
<keyword evidence="6 7" id="KW-0326">Glycosidase</keyword>
<feature type="domain" description="Fibronectin type III-like" evidence="9">
    <location>
        <begin position="700"/>
        <end position="769"/>
    </location>
</feature>
<feature type="chain" id="PRO_5046286749" description="beta-glucosidase" evidence="8">
    <location>
        <begin position="26"/>
        <end position="783"/>
    </location>
</feature>
<dbReference type="PANTHER" id="PTHR30620:SF16">
    <property type="entry name" value="LYSOSOMAL BETA GLUCOSIDASE"/>
    <property type="match status" value="1"/>
</dbReference>
<dbReference type="EC" id="3.2.1.21" evidence="3"/>
<dbReference type="PROSITE" id="PS51257">
    <property type="entry name" value="PROKAR_LIPOPROTEIN"/>
    <property type="match status" value="1"/>
</dbReference>
<evidence type="ECO:0000256" key="6">
    <source>
        <dbReference type="ARBA" id="ARBA00023295"/>
    </source>
</evidence>
<dbReference type="Pfam" id="PF00933">
    <property type="entry name" value="Glyco_hydro_3"/>
    <property type="match status" value="1"/>
</dbReference>
<keyword evidence="5 7" id="KW-0378">Hydrolase</keyword>
<comment type="similarity">
    <text evidence="2 7">Belongs to the glycosyl hydrolase 3 family.</text>
</comment>
<dbReference type="Gene3D" id="3.20.20.300">
    <property type="entry name" value="Glycoside hydrolase, family 3, N-terminal domain"/>
    <property type="match status" value="1"/>
</dbReference>
<dbReference type="PANTHER" id="PTHR30620">
    <property type="entry name" value="PERIPLASMIC BETA-GLUCOSIDASE-RELATED"/>
    <property type="match status" value="1"/>
</dbReference>
<dbReference type="InterPro" id="IPR017853">
    <property type="entry name" value="GH"/>
</dbReference>
<evidence type="ECO:0000256" key="2">
    <source>
        <dbReference type="ARBA" id="ARBA00005336"/>
    </source>
</evidence>
<dbReference type="Gene3D" id="2.60.40.10">
    <property type="entry name" value="Immunoglobulins"/>
    <property type="match status" value="1"/>
</dbReference>
<dbReference type="InterPro" id="IPR001764">
    <property type="entry name" value="Glyco_hydro_3_N"/>
</dbReference>
<dbReference type="InterPro" id="IPR002772">
    <property type="entry name" value="Glyco_hydro_3_C"/>
</dbReference>
<evidence type="ECO:0000256" key="3">
    <source>
        <dbReference type="ARBA" id="ARBA00012744"/>
    </source>
</evidence>
<dbReference type="InterPro" id="IPR036881">
    <property type="entry name" value="Glyco_hydro_3_C_sf"/>
</dbReference>
<dbReference type="Proteomes" id="UP000663637">
    <property type="component" value="Chromosome"/>
</dbReference>
<organism evidence="10 11">
    <name type="scientific">Tsuneonella flava</name>
    <dbReference type="NCBI Taxonomy" id="2055955"/>
    <lineage>
        <taxon>Bacteria</taxon>
        <taxon>Pseudomonadati</taxon>
        <taxon>Pseudomonadota</taxon>
        <taxon>Alphaproteobacteria</taxon>
        <taxon>Sphingomonadales</taxon>
        <taxon>Erythrobacteraceae</taxon>
        <taxon>Tsuneonella</taxon>
    </lineage>
</organism>
<dbReference type="SUPFAM" id="SSF52279">
    <property type="entry name" value="Beta-D-glucan exohydrolase, C-terminal domain"/>
    <property type="match status" value="1"/>
</dbReference>
<accession>A0ABX7KAD6</accession>
<evidence type="ECO:0000256" key="8">
    <source>
        <dbReference type="SAM" id="SignalP"/>
    </source>
</evidence>
<evidence type="ECO:0000256" key="1">
    <source>
        <dbReference type="ARBA" id="ARBA00000448"/>
    </source>
</evidence>
<dbReference type="InterPro" id="IPR051915">
    <property type="entry name" value="Cellulose_Degrad_GH3"/>
</dbReference>
<evidence type="ECO:0000313" key="10">
    <source>
        <dbReference type="EMBL" id="QSB45219.1"/>
    </source>
</evidence>
<dbReference type="GO" id="GO:0008422">
    <property type="term" value="F:beta-glucosidase activity"/>
    <property type="evidence" value="ECO:0007669"/>
    <property type="project" value="UniProtKB-EC"/>
</dbReference>
<dbReference type="Pfam" id="PF01915">
    <property type="entry name" value="Glyco_hydro_3_C"/>
    <property type="match status" value="1"/>
</dbReference>
<dbReference type="InterPro" id="IPR036962">
    <property type="entry name" value="Glyco_hydro_3_N_sf"/>
</dbReference>
<feature type="signal peptide" evidence="8">
    <location>
        <begin position="1"/>
        <end position="25"/>
    </location>
</feature>
<dbReference type="SUPFAM" id="SSF51445">
    <property type="entry name" value="(Trans)glycosidases"/>
    <property type="match status" value="1"/>
</dbReference>
<dbReference type="NCBIfam" id="NF011678">
    <property type="entry name" value="PRK15098.1"/>
    <property type="match status" value="1"/>
</dbReference>
<keyword evidence="4 8" id="KW-0732">Signal</keyword>
<reference evidence="10 11" key="1">
    <citation type="submission" date="2020-09" db="EMBL/GenBank/DDBJ databases">
        <title>Complete genome sequence of altererythrobacter flavus SS-21NJ, isolated from Dongying oil sludge in Shandong province.</title>
        <authorList>
            <person name="Sun S."/>
            <person name="Zhang Z."/>
        </authorList>
    </citation>
    <scope>NUCLEOTIDE SEQUENCE [LARGE SCALE GENOMIC DNA]</scope>
    <source>
        <strain evidence="10 11">SS-21NJ</strain>
    </source>
</reference>
<dbReference type="Gene3D" id="3.40.50.1700">
    <property type="entry name" value="Glycoside hydrolase family 3 C-terminal domain"/>
    <property type="match status" value="1"/>
</dbReference>
<evidence type="ECO:0000256" key="7">
    <source>
        <dbReference type="RuleBase" id="RU361161"/>
    </source>
</evidence>
<dbReference type="RefSeq" id="WP_233453959.1">
    <property type="nucleotide sequence ID" value="NZ_CP061510.1"/>
</dbReference>
<dbReference type="EMBL" id="CP061510">
    <property type="protein sequence ID" value="QSB45219.1"/>
    <property type="molecule type" value="Genomic_DNA"/>
</dbReference>
<dbReference type="InterPro" id="IPR019800">
    <property type="entry name" value="Glyco_hydro_3_AS"/>
</dbReference>
<name>A0ABX7KAD6_9SPHN</name>
<dbReference type="SMART" id="SM01217">
    <property type="entry name" value="Fn3_like"/>
    <property type="match status" value="1"/>
</dbReference>
<evidence type="ECO:0000259" key="9">
    <source>
        <dbReference type="SMART" id="SM01217"/>
    </source>
</evidence>
<gene>
    <name evidence="10" type="primary">bglX</name>
    <name evidence="10" type="ORF">IDJ81_03495</name>
</gene>
<evidence type="ECO:0000256" key="5">
    <source>
        <dbReference type="ARBA" id="ARBA00022801"/>
    </source>
</evidence>
<sequence>MSRFGKTLMASAISLAMASCASARADTPQPVKASENAAAVAAETTVPVEKATPAWAHNDPKMNAFIDNLIAQMTLQEKIGQLTLLTSDWESTGPTMRDSYKQDIAAGRVGAIFNAYTAKYTRELQQAAIEGTRLKIPLLFGYDVIHGHRTIFPISLGEAASWDMAAVEKSARVSAEESSAEGIHWTFSPMVDVSRDPRWGRISEGAGEDVYLGSKVAVARVHGYQGKDLAATDTVLATTKHYAAYGAAQAGRDYNTVDISERTLRDVYLPPFKATVDAGVATIMTSFNEYDGIPASGSKYLLTDVLRDKWGFEGFVVTDYTSINEMVPHGYSKDLAQAGEQAINAGVDMDMQGAVFMENLAKSVEEGRVSQATVDRAVRRVLEMKYRLGLFDDPYRYSNEAREKATLYKPEFLEAARDVARKSMVLLKNENNALPLAASAKSIALIGPLGDSKTDMIGSWSAAGDRQTRPITVLQGLKERAPKGTTVAYAKGASYDFADAGKTDGFAEALALASKSDVIIAAMGERWDMTGEAASRTSLDLPGNQQALLEQLVATGKPVILLLMSGRPNTVGWADQHVAAILEAWYPGTMAGKAVADVLFGDYNPSGKLPVTFPRTVGQVPLYYDQKNTGRPIELGEPGAKYVSRYLNTPNTPLYRFGYGLSYTSFSYSPVTLSAPSMGPKGAITASATITNTGKRAGEEVVQLYVRDLVGSVTRPVQELKGFEKIMLKPGESRSVSFTLRPADLAFTRADMSHGWEPGEFKLWIAPSSGAKASTPVTFTVTD</sequence>